<evidence type="ECO:0000313" key="4">
    <source>
        <dbReference type="Proteomes" id="UP000184268"/>
    </source>
</evidence>
<dbReference type="SUPFAM" id="SSF49464">
    <property type="entry name" value="Carboxypeptidase regulatory domain-like"/>
    <property type="match status" value="1"/>
</dbReference>
<dbReference type="AlphaFoldDB" id="A0A1M5ZFM5"/>
<reference evidence="3 4" key="1">
    <citation type="submission" date="2016-11" db="EMBL/GenBank/DDBJ databases">
        <authorList>
            <person name="Jaros S."/>
            <person name="Januszkiewicz K."/>
            <person name="Wedrychowicz H."/>
        </authorList>
    </citation>
    <scope>NUCLEOTIDE SEQUENCE [LARGE SCALE GENOMIC DNA]</scope>
    <source>
        <strain evidence="3 4">DSM 16917</strain>
    </source>
</reference>
<feature type="signal peptide" evidence="1">
    <location>
        <begin position="1"/>
        <end position="20"/>
    </location>
</feature>
<dbReference type="InterPro" id="IPR007730">
    <property type="entry name" value="SPOR-like_dom"/>
</dbReference>
<dbReference type="InterPro" id="IPR008969">
    <property type="entry name" value="CarboxyPept-like_regulatory"/>
</dbReference>
<keyword evidence="4" id="KW-1185">Reference proteome</keyword>
<dbReference type="InterPro" id="IPR036680">
    <property type="entry name" value="SPOR-like_sf"/>
</dbReference>
<dbReference type="STRING" id="299255.SAMN02745129_0225"/>
<feature type="chain" id="PRO_5012160819" evidence="1">
    <location>
        <begin position="21"/>
        <end position="1128"/>
    </location>
</feature>
<sequence length="1128" mass="125554">MRAVTLAVTGALIGTMPAHAVEVPLSADHLQTFTLHSQGQQLPQTLVVYRHGDRHLVPLQALSAAVGLEIRVDPASASASGWIGGENSNFLLDIEADEARRGFDRFDIDPDLPWGRDGADLYLDAELLQTVLPLGLSFNSQSSRLGVTSTYPLPVLDAIARERAHEASLGQQQNFHSGGLDPIHPHDYQDVSAPSVLGFVNSAVIGDDLLTQDYRLGVISNGDLAGQSYEFNYTKLAKERSEYRLRFSRDLGDISESLPFSLGQYQAGDISYFGDNLISGNREGLGFQIGHGKQDRFGVTTLEGNAPPDWQVHLYRNGVLLAFTQAKNSGRYQFTDVTLLEGTNVFELHLYGNNGEHHVRRQTVDNSRSLRQGQFSYNFMYLDNTRFAFNERSEEEVSELGAQRQVGIRANYGLTDFLDIGVSYQQQKLEQDDWGLVTYDPINFFGVQLGANIWGNRLQLEMVSDDDNNQAYFAGLSRRLGANHQFRLTHRHNDELQNDLTEQEEIPLRNESELWLEGQTWRLGGWQYAFGGAYREPEGYQDSYGAFENRLSTQWGPVHFTHNYYYDAQYDDRLERQSGQVLLTTSGNDWSLSSQWDYQFGQGVTEMETRMRWRPWYGIYNQTLLWYADPEDKKSRVGFGHEVAYRYRWLTVGLQGGIDTRGNWQVNTTATFAINHQDNRDQLDLAAVRPQQADVKVRVFVDGNNNGRFDRTDQPLAGVSIDTAPSWPREASDDLGEVMLRQVPAQTRYLIDVDSRMLPSGLVLRDGPVEIMPLAGQLNEVELALVRLSQIQGQLTTDQGVPLPELALTLTDLEKRPVTQLSSDSEGRFRFDAKPGNYYLAFNGRQLRSLGLSSTVPVYPINVGSDGKGRSNWTIELAAEVSSPFHPANASAQLGGSLVEQEAMEELARPEPSLPANVTRAAALPAVVPALARMSDSDYVLQLAASRDPFDLAALKRRYPGQSLFQITAMRGGKPMNLLLAGQYPSRRSAQLGARSLPASLSNGEPMVRRVADLKRESISPAKPNSAAVAPAAAATAPKPAEAAKASGLEALNDNQLVWQLAATRSESSAKAVLRQHKLSDNSYILFKDGWYQVLWGGFDNRQQAHQALEALDKAPQNPWLRPVRALR</sequence>
<dbReference type="Proteomes" id="UP000184268">
    <property type="component" value="Unassembled WGS sequence"/>
</dbReference>
<evidence type="ECO:0000256" key="1">
    <source>
        <dbReference type="SAM" id="SignalP"/>
    </source>
</evidence>
<dbReference type="GO" id="GO:0042834">
    <property type="term" value="F:peptidoglycan binding"/>
    <property type="evidence" value="ECO:0007669"/>
    <property type="project" value="InterPro"/>
</dbReference>
<evidence type="ECO:0000259" key="2">
    <source>
        <dbReference type="Pfam" id="PF05036"/>
    </source>
</evidence>
<keyword evidence="3" id="KW-0131">Cell cycle</keyword>
<feature type="domain" description="SPOR" evidence="2">
    <location>
        <begin position="1060"/>
        <end position="1122"/>
    </location>
</feature>
<dbReference type="Gene3D" id="3.30.70.1070">
    <property type="entry name" value="Sporulation related repeat"/>
    <property type="match status" value="2"/>
</dbReference>
<accession>A0A1M5ZFM5</accession>
<protein>
    <submittedName>
        <fullName evidence="3">Cell division protein DamX, binds to the septal ring, contains C-terminal SPOR domain</fullName>
    </submittedName>
</protein>
<dbReference type="EMBL" id="FQXG01000011">
    <property type="protein sequence ID" value="SHI22964.1"/>
    <property type="molecule type" value="Genomic_DNA"/>
</dbReference>
<organism evidence="3 4">
    <name type="scientific">Ferrimonas marina</name>
    <dbReference type="NCBI Taxonomy" id="299255"/>
    <lineage>
        <taxon>Bacteria</taxon>
        <taxon>Pseudomonadati</taxon>
        <taxon>Pseudomonadota</taxon>
        <taxon>Gammaproteobacteria</taxon>
        <taxon>Alteromonadales</taxon>
        <taxon>Ferrimonadaceae</taxon>
        <taxon>Ferrimonas</taxon>
    </lineage>
</organism>
<dbReference type="Pfam" id="PF05036">
    <property type="entry name" value="SPOR"/>
    <property type="match status" value="1"/>
</dbReference>
<keyword evidence="3" id="KW-0132">Cell division</keyword>
<gene>
    <name evidence="3" type="ORF">SAMN02745129_0225</name>
</gene>
<name>A0A1M5ZFM5_9GAMM</name>
<evidence type="ECO:0000313" key="3">
    <source>
        <dbReference type="EMBL" id="SHI22964.1"/>
    </source>
</evidence>
<keyword evidence="1" id="KW-0732">Signal</keyword>
<proteinExistence type="predicted"/>
<dbReference type="SUPFAM" id="SSF110997">
    <property type="entry name" value="Sporulation related repeat"/>
    <property type="match status" value="1"/>
</dbReference>
<dbReference type="GO" id="GO:0051301">
    <property type="term" value="P:cell division"/>
    <property type="evidence" value="ECO:0007669"/>
    <property type="project" value="UniProtKB-KW"/>
</dbReference>